<evidence type="ECO:0000313" key="4">
    <source>
        <dbReference type="EMBL" id="KAK8837686.1"/>
    </source>
</evidence>
<proteinExistence type="predicted"/>
<reference evidence="4 5" key="1">
    <citation type="submission" date="2024-04" db="EMBL/GenBank/DDBJ databases">
        <title>Tritrichomonas musculus Genome.</title>
        <authorList>
            <person name="Alves-Ferreira E."/>
            <person name="Grigg M."/>
            <person name="Lorenzi H."/>
            <person name="Galac M."/>
        </authorList>
    </citation>
    <scope>NUCLEOTIDE SEQUENCE [LARGE SCALE GENOMIC DNA]</scope>
    <source>
        <strain evidence="4 5">EAF2021</strain>
    </source>
</reference>
<protein>
    <recommendedName>
        <fullName evidence="3">DDE Tnp4 domain-containing protein</fullName>
    </recommendedName>
</protein>
<dbReference type="EMBL" id="JAPFFF010000058">
    <property type="protein sequence ID" value="KAK8837686.1"/>
    <property type="molecule type" value="Genomic_DNA"/>
</dbReference>
<feature type="domain" description="DDE Tnp4" evidence="3">
    <location>
        <begin position="11"/>
        <end position="89"/>
    </location>
</feature>
<sequence>MHDFKLLQDGSNLIDEVLNENKLVQQLLGCDATVLGDAGYQGLANLLPGGITPRKKPRGGELSEDDIQYNKSIAHRHIIVENWFARLKTL</sequence>
<evidence type="ECO:0000256" key="2">
    <source>
        <dbReference type="ARBA" id="ARBA00022723"/>
    </source>
</evidence>
<organism evidence="4 5">
    <name type="scientific">Tritrichomonas musculus</name>
    <dbReference type="NCBI Taxonomy" id="1915356"/>
    <lineage>
        <taxon>Eukaryota</taxon>
        <taxon>Metamonada</taxon>
        <taxon>Parabasalia</taxon>
        <taxon>Tritrichomonadida</taxon>
        <taxon>Tritrichomonadidae</taxon>
        <taxon>Tritrichomonas</taxon>
    </lineage>
</organism>
<dbReference type="InterPro" id="IPR027806">
    <property type="entry name" value="HARBI1_dom"/>
</dbReference>
<dbReference type="Pfam" id="PF13359">
    <property type="entry name" value="DDE_Tnp_4"/>
    <property type="match status" value="1"/>
</dbReference>
<comment type="caution">
    <text evidence="4">The sequence shown here is derived from an EMBL/GenBank/DDBJ whole genome shotgun (WGS) entry which is preliminary data.</text>
</comment>
<gene>
    <name evidence="4" type="ORF">M9Y10_036221</name>
</gene>
<keyword evidence="2" id="KW-0479">Metal-binding</keyword>
<evidence type="ECO:0000313" key="5">
    <source>
        <dbReference type="Proteomes" id="UP001470230"/>
    </source>
</evidence>
<comment type="cofactor">
    <cofactor evidence="1">
        <name>a divalent metal cation</name>
        <dbReference type="ChEBI" id="CHEBI:60240"/>
    </cofactor>
</comment>
<accession>A0ABR2GUY8</accession>
<dbReference type="Proteomes" id="UP001470230">
    <property type="component" value="Unassembled WGS sequence"/>
</dbReference>
<evidence type="ECO:0000256" key="1">
    <source>
        <dbReference type="ARBA" id="ARBA00001968"/>
    </source>
</evidence>
<keyword evidence="5" id="KW-1185">Reference proteome</keyword>
<name>A0ABR2GUY8_9EUKA</name>
<evidence type="ECO:0000259" key="3">
    <source>
        <dbReference type="Pfam" id="PF13359"/>
    </source>
</evidence>